<keyword evidence="3" id="KW-0378">Hydrolase</keyword>
<gene>
    <name evidence="6" type="ORF">CLV48_103332</name>
</gene>
<organism evidence="6 7">
    <name type="scientific">Cecembia rubra</name>
    <dbReference type="NCBI Taxonomy" id="1485585"/>
    <lineage>
        <taxon>Bacteria</taxon>
        <taxon>Pseudomonadati</taxon>
        <taxon>Bacteroidota</taxon>
        <taxon>Cytophagia</taxon>
        <taxon>Cytophagales</taxon>
        <taxon>Cyclobacteriaceae</taxon>
        <taxon>Cecembia</taxon>
    </lineage>
</organism>
<dbReference type="PROSITE" id="PS51935">
    <property type="entry name" value="NLPC_P60"/>
    <property type="match status" value="1"/>
</dbReference>
<name>A0A2P8E8T9_9BACT</name>
<evidence type="ECO:0000256" key="4">
    <source>
        <dbReference type="ARBA" id="ARBA00022807"/>
    </source>
</evidence>
<dbReference type="InterPro" id="IPR000064">
    <property type="entry name" value="NLP_P60_dom"/>
</dbReference>
<comment type="similarity">
    <text evidence="1">Belongs to the peptidase C40 family.</text>
</comment>
<protein>
    <submittedName>
        <fullName evidence="6">NlpC/P60 family protein</fullName>
    </submittedName>
</protein>
<sequence>MNKRTRENYRTALFFLFLMFSLGIFLNSCSSSKKARNKDVEKVIATARSYRGTPYRYGGTTRSGMDCSALIYHSFASVGIQMPRTSESQSKVGKSVPGRNLQKGDLVFFATGRNKRKVTHSGIVTEVSGRGIIFIHSSTSLGVTEDNLSSAYWNKAFLHGRRVF</sequence>
<dbReference type="AlphaFoldDB" id="A0A2P8E8T9"/>
<dbReference type="RefSeq" id="WP_106566852.1">
    <property type="nucleotide sequence ID" value="NZ_PYGF01000003.1"/>
</dbReference>
<feature type="domain" description="NlpC/P60" evidence="5">
    <location>
        <begin position="37"/>
        <end position="164"/>
    </location>
</feature>
<evidence type="ECO:0000256" key="1">
    <source>
        <dbReference type="ARBA" id="ARBA00007074"/>
    </source>
</evidence>
<keyword evidence="7" id="KW-1185">Reference proteome</keyword>
<keyword evidence="2" id="KW-0645">Protease</keyword>
<dbReference type="GO" id="GO:0008234">
    <property type="term" value="F:cysteine-type peptidase activity"/>
    <property type="evidence" value="ECO:0007669"/>
    <property type="project" value="UniProtKB-KW"/>
</dbReference>
<evidence type="ECO:0000256" key="2">
    <source>
        <dbReference type="ARBA" id="ARBA00022670"/>
    </source>
</evidence>
<dbReference type="InterPro" id="IPR051202">
    <property type="entry name" value="Peptidase_C40"/>
</dbReference>
<dbReference type="GO" id="GO:0006508">
    <property type="term" value="P:proteolysis"/>
    <property type="evidence" value="ECO:0007669"/>
    <property type="project" value="UniProtKB-KW"/>
</dbReference>
<accession>A0A2P8E8T9</accession>
<evidence type="ECO:0000259" key="5">
    <source>
        <dbReference type="PROSITE" id="PS51935"/>
    </source>
</evidence>
<evidence type="ECO:0000313" key="6">
    <source>
        <dbReference type="EMBL" id="PSL05817.1"/>
    </source>
</evidence>
<dbReference type="SUPFAM" id="SSF54001">
    <property type="entry name" value="Cysteine proteinases"/>
    <property type="match status" value="1"/>
</dbReference>
<evidence type="ECO:0000313" key="7">
    <source>
        <dbReference type="Proteomes" id="UP000240708"/>
    </source>
</evidence>
<reference evidence="6 7" key="1">
    <citation type="submission" date="2018-03" db="EMBL/GenBank/DDBJ databases">
        <title>Genomic Encyclopedia of Archaeal and Bacterial Type Strains, Phase II (KMG-II): from individual species to whole genera.</title>
        <authorList>
            <person name="Goeker M."/>
        </authorList>
    </citation>
    <scope>NUCLEOTIDE SEQUENCE [LARGE SCALE GENOMIC DNA]</scope>
    <source>
        <strain evidence="6 7">DSM 28057</strain>
    </source>
</reference>
<dbReference type="OrthoDB" id="9807055at2"/>
<dbReference type="Proteomes" id="UP000240708">
    <property type="component" value="Unassembled WGS sequence"/>
</dbReference>
<proteinExistence type="inferred from homology"/>
<dbReference type="PANTHER" id="PTHR47053:SF1">
    <property type="entry name" value="MUREIN DD-ENDOPEPTIDASE MEPH-RELATED"/>
    <property type="match status" value="1"/>
</dbReference>
<dbReference type="InterPro" id="IPR038765">
    <property type="entry name" value="Papain-like_cys_pep_sf"/>
</dbReference>
<evidence type="ECO:0000256" key="3">
    <source>
        <dbReference type="ARBA" id="ARBA00022801"/>
    </source>
</evidence>
<keyword evidence="4" id="KW-0788">Thiol protease</keyword>
<comment type="caution">
    <text evidence="6">The sequence shown here is derived from an EMBL/GenBank/DDBJ whole genome shotgun (WGS) entry which is preliminary data.</text>
</comment>
<dbReference type="Pfam" id="PF00877">
    <property type="entry name" value="NLPC_P60"/>
    <property type="match status" value="1"/>
</dbReference>
<dbReference type="EMBL" id="PYGF01000003">
    <property type="protein sequence ID" value="PSL05817.1"/>
    <property type="molecule type" value="Genomic_DNA"/>
</dbReference>
<dbReference type="PANTHER" id="PTHR47053">
    <property type="entry name" value="MUREIN DD-ENDOPEPTIDASE MEPH-RELATED"/>
    <property type="match status" value="1"/>
</dbReference>
<dbReference type="Gene3D" id="3.90.1720.10">
    <property type="entry name" value="endopeptidase domain like (from Nostoc punctiforme)"/>
    <property type="match status" value="1"/>
</dbReference>